<dbReference type="RefSeq" id="WP_204501883.1">
    <property type="nucleotide sequence ID" value="NZ_JAFBDR010000028.1"/>
</dbReference>
<protein>
    <recommendedName>
        <fullName evidence="4">DUF2768 family protein</fullName>
    </recommendedName>
</protein>
<dbReference type="EMBL" id="JAFBDR010000028">
    <property type="protein sequence ID" value="MBM7573227.1"/>
    <property type="molecule type" value="Genomic_DNA"/>
</dbReference>
<feature type="transmembrane region" description="Helical" evidence="1">
    <location>
        <begin position="47"/>
        <end position="66"/>
    </location>
</feature>
<evidence type="ECO:0000256" key="1">
    <source>
        <dbReference type="SAM" id="Phobius"/>
    </source>
</evidence>
<feature type="transmembrane region" description="Helical" evidence="1">
    <location>
        <begin position="15"/>
        <end position="35"/>
    </location>
</feature>
<accession>A0ABS2N533</accession>
<keyword evidence="1" id="KW-0812">Transmembrane</keyword>
<gene>
    <name evidence="2" type="ORF">JOC48_003778</name>
</gene>
<evidence type="ECO:0000313" key="3">
    <source>
        <dbReference type="Proteomes" id="UP001296943"/>
    </source>
</evidence>
<keyword evidence="3" id="KW-1185">Reference proteome</keyword>
<proteinExistence type="predicted"/>
<name>A0ABS2N533_9BACI</name>
<comment type="caution">
    <text evidence="2">The sequence shown here is derived from an EMBL/GenBank/DDBJ whole genome shotgun (WGS) entry which is preliminary data.</text>
</comment>
<keyword evidence="1" id="KW-1133">Transmembrane helix</keyword>
<evidence type="ECO:0000313" key="2">
    <source>
        <dbReference type="EMBL" id="MBM7573227.1"/>
    </source>
</evidence>
<sequence>MSYIVESLKLPIDNLLGVFIYGVLLMLVTGLSTYFALRYIPFELSDIVKQLIIGCVVFITLLIWIFNLV</sequence>
<keyword evidence="1" id="KW-0472">Membrane</keyword>
<reference evidence="2 3" key="1">
    <citation type="submission" date="2021-01" db="EMBL/GenBank/DDBJ databases">
        <title>Genomic Encyclopedia of Type Strains, Phase IV (KMG-IV): sequencing the most valuable type-strain genomes for metagenomic binning, comparative biology and taxonomic classification.</title>
        <authorList>
            <person name="Goeker M."/>
        </authorList>
    </citation>
    <scope>NUCLEOTIDE SEQUENCE [LARGE SCALE GENOMIC DNA]</scope>
    <source>
        <strain evidence="2 3">DSM 23711</strain>
    </source>
</reference>
<evidence type="ECO:0008006" key="4">
    <source>
        <dbReference type="Google" id="ProtNLM"/>
    </source>
</evidence>
<dbReference type="Proteomes" id="UP001296943">
    <property type="component" value="Unassembled WGS sequence"/>
</dbReference>
<organism evidence="2 3">
    <name type="scientific">Aquibacillus albus</name>
    <dbReference type="NCBI Taxonomy" id="1168171"/>
    <lineage>
        <taxon>Bacteria</taxon>
        <taxon>Bacillati</taxon>
        <taxon>Bacillota</taxon>
        <taxon>Bacilli</taxon>
        <taxon>Bacillales</taxon>
        <taxon>Bacillaceae</taxon>
        <taxon>Aquibacillus</taxon>
    </lineage>
</organism>